<keyword evidence="3" id="KW-1185">Reference proteome</keyword>
<dbReference type="EMBL" id="JAIRBT010000023">
    <property type="protein sequence ID" value="MBZ6067588.1"/>
    <property type="molecule type" value="Genomic_DNA"/>
</dbReference>
<gene>
    <name evidence="2" type="ORF">LA374_15420</name>
</gene>
<dbReference type="Proteomes" id="UP000774958">
    <property type="component" value="Unassembled WGS sequence"/>
</dbReference>
<evidence type="ECO:0008006" key="4">
    <source>
        <dbReference type="Google" id="ProtNLM"/>
    </source>
</evidence>
<comment type="caution">
    <text evidence="2">The sequence shown here is derived from an EMBL/GenBank/DDBJ whole genome shotgun (WGS) entry which is preliminary data.</text>
</comment>
<accession>A0ABS7VF70</accession>
<organism evidence="2 3">
    <name type="scientific">Aeromonas schubertii</name>
    <dbReference type="NCBI Taxonomy" id="652"/>
    <lineage>
        <taxon>Bacteria</taxon>
        <taxon>Pseudomonadati</taxon>
        <taxon>Pseudomonadota</taxon>
        <taxon>Gammaproteobacteria</taxon>
        <taxon>Aeromonadales</taxon>
        <taxon>Aeromonadaceae</taxon>
        <taxon>Aeromonas</taxon>
    </lineage>
</organism>
<evidence type="ECO:0000313" key="3">
    <source>
        <dbReference type="Proteomes" id="UP000774958"/>
    </source>
</evidence>
<feature type="chain" id="PRO_5046938225" description="Outer membrane receptor protein" evidence="1">
    <location>
        <begin position="25"/>
        <end position="272"/>
    </location>
</feature>
<evidence type="ECO:0000313" key="2">
    <source>
        <dbReference type="EMBL" id="MBZ6067588.1"/>
    </source>
</evidence>
<protein>
    <recommendedName>
        <fullName evidence="4">Outer membrane receptor protein</fullName>
    </recommendedName>
</protein>
<sequence>MTIRIMTAGLAALLLQALPTTAVAQECAPDSPWGGSLELDYTSNFYEHGSYHEMRSAGLNAILDYRFDNGSKASINLAGIHSFDNPKGQYWQDGWIKYGNSDLFTLTEEITLGLDGSLRLPLSTQSRKDDLHTSLRVATPLSIDLASLLDGLEFTWQPRLMKNFHEYKTRGGRSLKEWTLENLLSLDYTGWERWSLNASLVFNSHRTYQGTRQKDDYIHAESIYYDLTDNWSIGLMYSNTGVVYDLERGGTGSIELFNKRNSTWSALISYSF</sequence>
<name>A0ABS7VF70_9GAMM</name>
<evidence type="ECO:0000256" key="1">
    <source>
        <dbReference type="SAM" id="SignalP"/>
    </source>
</evidence>
<keyword evidence="1" id="KW-0732">Signal</keyword>
<proteinExistence type="predicted"/>
<feature type="signal peptide" evidence="1">
    <location>
        <begin position="1"/>
        <end position="24"/>
    </location>
</feature>
<dbReference type="RefSeq" id="WP_136614054.1">
    <property type="nucleotide sequence ID" value="NZ_CP039611.1"/>
</dbReference>
<reference evidence="2 3" key="1">
    <citation type="submission" date="2021-09" db="EMBL/GenBank/DDBJ databases">
        <title>Aeromonas schubertii isolated from Asian sea bass.</title>
        <authorList>
            <person name="Pinpimai K."/>
        </authorList>
    </citation>
    <scope>NUCLEOTIDE SEQUENCE [LARGE SCALE GENOMIC DNA]</scope>
    <source>
        <strain evidence="2 3">CHULA2021a</strain>
    </source>
</reference>